<dbReference type="PANTHER" id="PTHR42090">
    <property type="match status" value="1"/>
</dbReference>
<name>A0A1S9DK28_ASPOZ</name>
<dbReference type="Proteomes" id="UP000190312">
    <property type="component" value="Unassembled WGS sequence"/>
</dbReference>
<sequence length="196" mass="22221">MFARRHSGQTALRAGRSLLPQYHPMTQPVLPASLRTMQTVINLQSKETKEQAIDFERQILNPERTETCKSGSDDEVGHHKCSYDPSTTTPESEYLADEAESLLDGKGHHPLFVSPANLEVSHYIDPMSEGAVQGAARLGPSGKGWTRKHREVHIKDVPGSQYERYEKLLQELRKPKQRFVSPLCFILLDEYLVRPE</sequence>
<dbReference type="OrthoDB" id="4220319at2759"/>
<dbReference type="VEuPathDB" id="FungiDB:AO090001000144"/>
<dbReference type="EMBL" id="MKZY01000005">
    <property type="protein sequence ID" value="OOO09429.1"/>
    <property type="molecule type" value="Genomic_DNA"/>
</dbReference>
<accession>A0A1S9DK28</accession>
<dbReference type="eggNOG" id="ENOG502RP7S">
    <property type="taxonomic scope" value="Eukaryota"/>
</dbReference>
<dbReference type="AlphaFoldDB" id="A0A1S9DK28"/>
<evidence type="ECO:0000313" key="3">
    <source>
        <dbReference type="Proteomes" id="UP000190312"/>
    </source>
</evidence>
<feature type="region of interest" description="Disordered" evidence="1">
    <location>
        <begin position="66"/>
        <end position="90"/>
    </location>
</feature>
<evidence type="ECO:0000256" key="1">
    <source>
        <dbReference type="SAM" id="MobiDB-lite"/>
    </source>
</evidence>
<comment type="caution">
    <text evidence="2">The sequence shown here is derived from an EMBL/GenBank/DDBJ whole genome shotgun (WGS) entry which is preliminary data.</text>
</comment>
<dbReference type="PANTHER" id="PTHR42090:SF1">
    <property type="match status" value="1"/>
</dbReference>
<reference evidence="2 3" key="1">
    <citation type="submission" date="2016-10" db="EMBL/GenBank/DDBJ databases">
        <title>Genome sequencing of Aspergillus oryzae BCC7051.</title>
        <authorList>
            <person name="Thammarongtham C."/>
            <person name="Vorapreeda T."/>
            <person name="Nookaew I."/>
            <person name="Srisuk T."/>
            <person name="Land M."/>
            <person name="Jeennor S."/>
            <person name="Laoteng K."/>
        </authorList>
    </citation>
    <scope>NUCLEOTIDE SEQUENCE [LARGE SCALE GENOMIC DNA]</scope>
    <source>
        <strain evidence="2 3">BCC7051</strain>
    </source>
</reference>
<gene>
    <name evidence="2" type="ORF">OAory_01107250</name>
</gene>
<protein>
    <submittedName>
        <fullName evidence="2">Uncharacterized protein</fullName>
    </submittedName>
</protein>
<feature type="compositionally biased region" description="Basic and acidic residues" evidence="1">
    <location>
        <begin position="66"/>
        <end position="82"/>
    </location>
</feature>
<proteinExistence type="predicted"/>
<organism evidence="2 3">
    <name type="scientific">Aspergillus oryzae</name>
    <name type="common">Yellow koji mold</name>
    <dbReference type="NCBI Taxonomy" id="5062"/>
    <lineage>
        <taxon>Eukaryota</taxon>
        <taxon>Fungi</taxon>
        <taxon>Dikarya</taxon>
        <taxon>Ascomycota</taxon>
        <taxon>Pezizomycotina</taxon>
        <taxon>Eurotiomycetes</taxon>
        <taxon>Eurotiomycetidae</taxon>
        <taxon>Eurotiales</taxon>
        <taxon>Aspergillaceae</taxon>
        <taxon>Aspergillus</taxon>
        <taxon>Aspergillus subgen. Circumdati</taxon>
    </lineage>
</organism>
<evidence type="ECO:0000313" key="2">
    <source>
        <dbReference type="EMBL" id="OOO09429.1"/>
    </source>
</evidence>